<dbReference type="EMBL" id="GBRH01266047">
    <property type="protein sequence ID" value="JAD31848.1"/>
    <property type="molecule type" value="Transcribed_RNA"/>
</dbReference>
<reference evidence="1" key="2">
    <citation type="journal article" date="2015" name="Data Brief">
        <title>Shoot transcriptome of the giant reed, Arundo donax.</title>
        <authorList>
            <person name="Barrero R.A."/>
            <person name="Guerrero F.D."/>
            <person name="Moolhuijzen P."/>
            <person name="Goolsby J.A."/>
            <person name="Tidwell J."/>
            <person name="Bellgard S.E."/>
            <person name="Bellgard M.I."/>
        </authorList>
    </citation>
    <scope>NUCLEOTIDE SEQUENCE</scope>
    <source>
        <tissue evidence="1">Shoot tissue taken approximately 20 cm above the soil surface</tissue>
    </source>
</reference>
<sequence length="51" mass="5844">MSPTAAPLPVRFRSIHPKFSYMISKLLLLGFESQSTISFSFTIYLLCNIFE</sequence>
<name>A0A0A9SGR9_ARUDO</name>
<dbReference type="AlphaFoldDB" id="A0A0A9SGR9"/>
<proteinExistence type="predicted"/>
<reference evidence="1" key="1">
    <citation type="submission" date="2014-09" db="EMBL/GenBank/DDBJ databases">
        <authorList>
            <person name="Magalhaes I.L.F."/>
            <person name="Oliveira U."/>
            <person name="Santos F.R."/>
            <person name="Vidigal T.H.D.A."/>
            <person name="Brescovit A.D."/>
            <person name="Santos A.J."/>
        </authorList>
    </citation>
    <scope>NUCLEOTIDE SEQUENCE</scope>
    <source>
        <tissue evidence="1">Shoot tissue taken approximately 20 cm above the soil surface</tissue>
    </source>
</reference>
<protein>
    <submittedName>
        <fullName evidence="1">Uncharacterized protein</fullName>
    </submittedName>
</protein>
<accession>A0A0A9SGR9</accession>
<evidence type="ECO:0000313" key="1">
    <source>
        <dbReference type="EMBL" id="JAD31848.1"/>
    </source>
</evidence>
<organism evidence="1">
    <name type="scientific">Arundo donax</name>
    <name type="common">Giant reed</name>
    <name type="synonym">Donax arundinaceus</name>
    <dbReference type="NCBI Taxonomy" id="35708"/>
    <lineage>
        <taxon>Eukaryota</taxon>
        <taxon>Viridiplantae</taxon>
        <taxon>Streptophyta</taxon>
        <taxon>Embryophyta</taxon>
        <taxon>Tracheophyta</taxon>
        <taxon>Spermatophyta</taxon>
        <taxon>Magnoliopsida</taxon>
        <taxon>Liliopsida</taxon>
        <taxon>Poales</taxon>
        <taxon>Poaceae</taxon>
        <taxon>PACMAD clade</taxon>
        <taxon>Arundinoideae</taxon>
        <taxon>Arundineae</taxon>
        <taxon>Arundo</taxon>
    </lineage>
</organism>